<evidence type="ECO:0000256" key="1">
    <source>
        <dbReference type="SAM" id="MobiDB-lite"/>
    </source>
</evidence>
<feature type="compositionally biased region" description="Polar residues" evidence="1">
    <location>
        <begin position="361"/>
        <end position="372"/>
    </location>
</feature>
<organism evidence="3 4">
    <name type="scientific">Hibiscus sabdariffa</name>
    <name type="common">roselle</name>
    <dbReference type="NCBI Taxonomy" id="183260"/>
    <lineage>
        <taxon>Eukaryota</taxon>
        <taxon>Viridiplantae</taxon>
        <taxon>Streptophyta</taxon>
        <taxon>Embryophyta</taxon>
        <taxon>Tracheophyta</taxon>
        <taxon>Spermatophyta</taxon>
        <taxon>Magnoliopsida</taxon>
        <taxon>eudicotyledons</taxon>
        <taxon>Gunneridae</taxon>
        <taxon>Pentapetalae</taxon>
        <taxon>rosids</taxon>
        <taxon>malvids</taxon>
        <taxon>Malvales</taxon>
        <taxon>Malvaceae</taxon>
        <taxon>Malvoideae</taxon>
        <taxon>Hibiscus</taxon>
    </lineage>
</organism>
<evidence type="ECO:0000259" key="2">
    <source>
        <dbReference type="Pfam" id="PF26130"/>
    </source>
</evidence>
<feature type="compositionally biased region" description="Basic residues" evidence="1">
    <location>
        <begin position="373"/>
        <end position="382"/>
    </location>
</feature>
<dbReference type="InterPro" id="IPR058594">
    <property type="entry name" value="PB1-like_dom_pln"/>
</dbReference>
<reference evidence="3 4" key="1">
    <citation type="journal article" date="2024" name="G3 (Bethesda)">
        <title>Genome assembly of Hibiscus sabdariffa L. provides insights into metabolisms of medicinal natural products.</title>
        <authorList>
            <person name="Kim T."/>
        </authorList>
    </citation>
    <scope>NUCLEOTIDE SEQUENCE [LARGE SCALE GENOMIC DNA]</scope>
    <source>
        <strain evidence="3">TK-2024</strain>
        <tissue evidence="3">Old leaves</tissue>
    </source>
</reference>
<accession>A0ABR2E9Z7</accession>
<protein>
    <recommendedName>
        <fullName evidence="2">PB1-like domain-containing protein</fullName>
    </recommendedName>
</protein>
<dbReference type="EMBL" id="JBBPBM010000017">
    <property type="protein sequence ID" value="KAK8556365.1"/>
    <property type="molecule type" value="Genomic_DNA"/>
</dbReference>
<evidence type="ECO:0000313" key="3">
    <source>
        <dbReference type="EMBL" id="KAK8556365.1"/>
    </source>
</evidence>
<evidence type="ECO:0000313" key="4">
    <source>
        <dbReference type="Proteomes" id="UP001472677"/>
    </source>
</evidence>
<name>A0ABR2E9Z7_9ROSI</name>
<gene>
    <name evidence="3" type="ORF">V6N12_002769</name>
</gene>
<feature type="domain" description="PB1-like" evidence="2">
    <location>
        <begin position="5"/>
        <end position="73"/>
    </location>
</feature>
<keyword evidence="4" id="KW-1185">Reference proteome</keyword>
<dbReference type="Pfam" id="PF26130">
    <property type="entry name" value="PB1-like"/>
    <property type="match status" value="1"/>
</dbReference>
<feature type="region of interest" description="Disordered" evidence="1">
    <location>
        <begin position="348"/>
        <end position="382"/>
    </location>
</feature>
<proteinExistence type="predicted"/>
<comment type="caution">
    <text evidence="3">The sequence shown here is derived from an EMBL/GenBank/DDBJ whole genome shotgun (WGS) entry which is preliminary data.</text>
</comment>
<dbReference type="Proteomes" id="UP001472677">
    <property type="component" value="Unassembled WGS sequence"/>
</dbReference>
<feature type="region of interest" description="Disordered" evidence="1">
    <location>
        <begin position="180"/>
        <end position="201"/>
    </location>
</feature>
<sequence>MKRFQVDPGKLCLWDILDNVELLGYGHHPFVYYRIPTVEFNCDGLVLIHNDDTVRQVINLLIKKGSVDIYVDHKIDIGEGCPKINEMVESSKCIMLEDAKEDSDSEKGVDVGGDELGADVDALEAVGEDLKALIEELHADCEEVMVIVNEGISPSADEGFLPVTGEGFGPNVVQRDEKVKGHESDYFDSSDPGEYGDSDESAEEICGTYSGKKTLGPRYDIKCAIPTWEVGAYATYDMCRRAQKAILKEMQGSYVEEFANLWGYAAELLHSNPGHNKQKCPQTTNIDNSTKDYVNVNVGSTSIPKLASTTIASTSKKPGMSSERVVPVPVSVPRKIGAYTSQFQHSWKGSGLSWKGKKAVTTRQFQQKNSNASRKHKIRKTQ</sequence>